<dbReference type="AlphaFoldDB" id="A0A146G5L9"/>
<name>A0A146G5L9_TERSA</name>
<dbReference type="PROSITE" id="PS00409">
    <property type="entry name" value="PROKAR_NTER_METHYL"/>
    <property type="match status" value="1"/>
</dbReference>
<dbReference type="Proteomes" id="UP000076023">
    <property type="component" value="Unassembled WGS sequence"/>
</dbReference>
<accession>A0A146G5L9</accession>
<sequence length="288" mass="30383">MSKTDHAPIHRAGSPRGFSLIELLVTIGIIVTLALVGTGIQGTMAEKAASAQDVAAGRTLISAYQAYAAENSGQLLVGYQKGAQPVTLPDGSQISGEAASRYVWRLAPYFDYSINGVLYSKARVRAQKESEDAGMKGYGESISVAYGINAYYVGGFVENGETSIPSGDVATSLLQVDKPSSLLVFATARSSQGSGHYLVKAPRFVPRAAGTGALSQPDWPQNGSAESTGNVDFRNGDKAMCVFLDGSIRSYKVAELTDMRLWSKNAARDDNPNYAPVLEGGSGGRGNR</sequence>
<dbReference type="InterPro" id="IPR045584">
    <property type="entry name" value="Pilin-like"/>
</dbReference>
<evidence type="ECO:0000313" key="4">
    <source>
        <dbReference type="Proteomes" id="UP000076023"/>
    </source>
</evidence>
<dbReference type="EMBL" id="BDCO01000002">
    <property type="protein sequence ID" value="GAT32851.1"/>
    <property type="molecule type" value="Genomic_DNA"/>
</dbReference>
<evidence type="ECO:0000256" key="1">
    <source>
        <dbReference type="SAM" id="MobiDB-lite"/>
    </source>
</evidence>
<dbReference type="STRING" id="690879.TSACC_21253"/>
<dbReference type="SUPFAM" id="SSF54523">
    <property type="entry name" value="Pili subunits"/>
    <property type="match status" value="1"/>
</dbReference>
<comment type="caution">
    <text evidence="3">The sequence shown here is derived from an EMBL/GenBank/DDBJ whole genome shotgun (WGS) entry which is preliminary data.</text>
</comment>
<feature type="compositionally biased region" description="Polar residues" evidence="1">
    <location>
        <begin position="218"/>
        <end position="230"/>
    </location>
</feature>
<dbReference type="InterPro" id="IPR012902">
    <property type="entry name" value="N_methyl_site"/>
</dbReference>
<dbReference type="OrthoDB" id="182906at2"/>
<proteinExistence type="predicted"/>
<feature type="region of interest" description="Disordered" evidence="1">
    <location>
        <begin position="210"/>
        <end position="231"/>
    </location>
</feature>
<reference evidence="4" key="1">
    <citation type="journal article" date="2017" name="Genome Announc.">
        <title>Draft Genome Sequence of Terrimicrobium sacchariphilum NM-5T, a Facultative Anaerobic Soil Bacterium of the Class Spartobacteria.</title>
        <authorList>
            <person name="Qiu Y.L."/>
            <person name="Tourlousse D.M."/>
            <person name="Matsuura N."/>
            <person name="Ohashi A."/>
            <person name="Sekiguchi Y."/>
        </authorList>
    </citation>
    <scope>NUCLEOTIDE SEQUENCE [LARGE SCALE GENOMIC DNA]</scope>
    <source>
        <strain evidence="4">NM-5</strain>
    </source>
</reference>
<keyword evidence="2" id="KW-0472">Membrane</keyword>
<gene>
    <name evidence="3" type="ORF">TSACC_21253</name>
</gene>
<evidence type="ECO:0000256" key="2">
    <source>
        <dbReference type="SAM" id="Phobius"/>
    </source>
</evidence>
<dbReference type="NCBIfam" id="TIGR02532">
    <property type="entry name" value="IV_pilin_GFxxxE"/>
    <property type="match status" value="1"/>
</dbReference>
<feature type="region of interest" description="Disordered" evidence="1">
    <location>
        <begin position="268"/>
        <end position="288"/>
    </location>
</feature>
<keyword evidence="2" id="KW-0812">Transmembrane</keyword>
<dbReference type="InParanoid" id="A0A146G5L9"/>
<feature type="transmembrane region" description="Helical" evidence="2">
    <location>
        <begin position="20"/>
        <end position="40"/>
    </location>
</feature>
<protein>
    <submittedName>
        <fullName evidence="3">Prepilin-type N-terminal cleavage/methylation domain-containing protein</fullName>
    </submittedName>
</protein>
<organism evidence="3 4">
    <name type="scientific">Terrimicrobium sacchariphilum</name>
    <dbReference type="NCBI Taxonomy" id="690879"/>
    <lineage>
        <taxon>Bacteria</taxon>
        <taxon>Pseudomonadati</taxon>
        <taxon>Verrucomicrobiota</taxon>
        <taxon>Terrimicrobiia</taxon>
        <taxon>Terrimicrobiales</taxon>
        <taxon>Terrimicrobiaceae</taxon>
        <taxon>Terrimicrobium</taxon>
    </lineage>
</organism>
<dbReference type="RefSeq" id="WP_075078656.1">
    <property type="nucleotide sequence ID" value="NZ_BDCO01000002.1"/>
</dbReference>
<keyword evidence="4" id="KW-1185">Reference proteome</keyword>
<evidence type="ECO:0000313" key="3">
    <source>
        <dbReference type="EMBL" id="GAT32851.1"/>
    </source>
</evidence>
<keyword evidence="2" id="KW-1133">Transmembrane helix</keyword>